<dbReference type="EMBL" id="JAPDFW010000136">
    <property type="protein sequence ID" value="KAJ5067006.1"/>
    <property type="molecule type" value="Genomic_DNA"/>
</dbReference>
<dbReference type="AlphaFoldDB" id="A0A9Q0L6K9"/>
<dbReference type="Proteomes" id="UP001149090">
    <property type="component" value="Unassembled WGS sequence"/>
</dbReference>
<dbReference type="PROSITE" id="PS50112">
    <property type="entry name" value="PAS"/>
    <property type="match status" value="1"/>
</dbReference>
<dbReference type="Gene3D" id="3.30.450.20">
    <property type="entry name" value="PAS domain"/>
    <property type="match status" value="1"/>
</dbReference>
<protein>
    <recommendedName>
        <fullName evidence="1">PAS domain-containing protein</fullName>
    </recommendedName>
</protein>
<dbReference type="InterPro" id="IPR000014">
    <property type="entry name" value="PAS"/>
</dbReference>
<evidence type="ECO:0000313" key="3">
    <source>
        <dbReference type="Proteomes" id="UP001149090"/>
    </source>
</evidence>
<sequence length="353" mass="41451">MGNSTNTIKITKKQTKKYFRELQQAKEAVLILNQSGLITFMNQSFVQFFGLDNPKIFSNFYIEEISSNFQSFYSTDFENASNFIFSKAKSSEQSLFQFPWTFSHKKGEITLSCCISFFLNDTSDFFAQIIAKSINEKAQPIESKLERLEISENEVLSQNKRINKKIENSIQNLKNKKDVNKTTKKIDEQNDIEEEKPILIRGLEEIESNLKVIPKTEEEKQSKLNFLQILNEAQKDLDKLYRFSQHKLSTIDHIKNQEMKDFEDHIERTTNIMDSYTKKLNEEEILQKKEKEQNQKLNSVLFQLKNLLQEKTPNLTIPSIVQTNEMEFSGNTNEMEIRRDEKFAKTKVSIIWL</sequence>
<evidence type="ECO:0000259" key="1">
    <source>
        <dbReference type="PROSITE" id="PS50112"/>
    </source>
</evidence>
<name>A0A9Q0L6K9_ANAIG</name>
<accession>A0A9Q0L6K9</accession>
<proteinExistence type="predicted"/>
<keyword evidence="3" id="KW-1185">Reference proteome</keyword>
<comment type="caution">
    <text evidence="2">The sequence shown here is derived from an EMBL/GenBank/DDBJ whole genome shotgun (WGS) entry which is preliminary data.</text>
</comment>
<organism evidence="2 3">
    <name type="scientific">Anaeramoeba ignava</name>
    <name type="common">Anaerobic marine amoeba</name>
    <dbReference type="NCBI Taxonomy" id="1746090"/>
    <lineage>
        <taxon>Eukaryota</taxon>
        <taxon>Metamonada</taxon>
        <taxon>Anaeramoebidae</taxon>
        <taxon>Anaeramoeba</taxon>
    </lineage>
</organism>
<evidence type="ECO:0000313" key="2">
    <source>
        <dbReference type="EMBL" id="KAJ5067006.1"/>
    </source>
</evidence>
<gene>
    <name evidence="2" type="ORF">M0811_03350</name>
</gene>
<reference evidence="2" key="1">
    <citation type="submission" date="2022-10" db="EMBL/GenBank/DDBJ databases">
        <title>Novel sulphate-reducing endosymbionts in the free-living metamonad Anaeramoeba.</title>
        <authorList>
            <person name="Jerlstrom-Hultqvist J."/>
            <person name="Cepicka I."/>
            <person name="Gallot-Lavallee L."/>
            <person name="Salas-Leiva D."/>
            <person name="Curtis B.A."/>
            <person name="Zahonova K."/>
            <person name="Pipaliya S."/>
            <person name="Dacks J."/>
            <person name="Roger A.J."/>
        </authorList>
    </citation>
    <scope>NUCLEOTIDE SEQUENCE</scope>
    <source>
        <strain evidence="2">BMAN</strain>
    </source>
</reference>
<feature type="domain" description="PAS" evidence="1">
    <location>
        <begin position="14"/>
        <end position="65"/>
    </location>
</feature>